<accession>E6QNP8</accession>
<evidence type="ECO:0000313" key="1">
    <source>
        <dbReference type="EMBL" id="CBI08869.1"/>
    </source>
</evidence>
<gene>
    <name evidence="1" type="ORF">CARN6_2388</name>
</gene>
<proteinExistence type="predicted"/>
<protein>
    <submittedName>
        <fullName evidence="1">Uncharacterized protein</fullName>
    </submittedName>
</protein>
<organism evidence="1">
    <name type="scientific">mine drainage metagenome</name>
    <dbReference type="NCBI Taxonomy" id="410659"/>
    <lineage>
        <taxon>unclassified sequences</taxon>
        <taxon>metagenomes</taxon>
        <taxon>ecological metagenomes</taxon>
    </lineage>
</organism>
<dbReference type="EMBL" id="CABQ01000287">
    <property type="protein sequence ID" value="CBI08869.1"/>
    <property type="molecule type" value="Genomic_DNA"/>
</dbReference>
<name>E6QNP8_9ZZZZ</name>
<sequence>MQEHLFYCSCCIWDILSTDWLQTRYKRTPFCHFIVHSLATLCALRKRCVTDASHAGHNDIRAAMGYPIRRACMEKHIFEQAADILDVPLDASPTMVRAAYHRAKQIADKPTHILRMAYDLLSTSTATARTHVARLFHQSVRMHATLNALDSVDAPVAITRKEHMEAYGRTGSLEGSIAYLHLAFGHY</sequence>
<dbReference type="AlphaFoldDB" id="E6QNP8"/>
<comment type="caution">
    <text evidence="1">The sequence shown here is derived from an EMBL/GenBank/DDBJ whole genome shotgun (WGS) entry which is preliminary data.</text>
</comment>
<reference evidence="1" key="1">
    <citation type="submission" date="2009-10" db="EMBL/GenBank/DDBJ databases">
        <title>Diversity of trophic interactions inside an arsenic-rich microbial ecosystem.</title>
        <authorList>
            <person name="Bertin P.N."/>
            <person name="Heinrich-Salmeron A."/>
            <person name="Pelletier E."/>
            <person name="Goulhen-Chollet F."/>
            <person name="Arsene-Ploetze F."/>
            <person name="Gallien S."/>
            <person name="Calteau A."/>
            <person name="Vallenet D."/>
            <person name="Casiot C."/>
            <person name="Chane-Woon-Ming B."/>
            <person name="Giloteaux L."/>
            <person name="Barakat M."/>
            <person name="Bonnefoy V."/>
            <person name="Bruneel O."/>
            <person name="Chandler M."/>
            <person name="Cleiss J."/>
            <person name="Duran R."/>
            <person name="Elbaz-Poulichet F."/>
            <person name="Fonknechten N."/>
            <person name="Lauga B."/>
            <person name="Mornico D."/>
            <person name="Ortet P."/>
            <person name="Schaeffer C."/>
            <person name="Siguier P."/>
            <person name="Alexander Thil Smith A."/>
            <person name="Van Dorsselaer A."/>
            <person name="Weissenbach J."/>
            <person name="Medigue C."/>
            <person name="Le Paslier D."/>
        </authorList>
    </citation>
    <scope>NUCLEOTIDE SEQUENCE</scope>
</reference>